<dbReference type="EMBL" id="JBHLWN010000060">
    <property type="protein sequence ID" value="MFC0213732.1"/>
    <property type="molecule type" value="Genomic_DNA"/>
</dbReference>
<evidence type="ECO:0000313" key="2">
    <source>
        <dbReference type="Proteomes" id="UP001589776"/>
    </source>
</evidence>
<protein>
    <recommendedName>
        <fullName evidence="3">4Fe4S-binding SPASM domain-containing protein</fullName>
    </recommendedName>
</protein>
<evidence type="ECO:0000313" key="1">
    <source>
        <dbReference type="EMBL" id="MFC0213732.1"/>
    </source>
</evidence>
<dbReference type="Proteomes" id="UP001589776">
    <property type="component" value="Unassembled WGS sequence"/>
</dbReference>
<accession>A0ABV6DMA8</accession>
<name>A0ABV6DMA8_9BACL</name>
<comment type="caution">
    <text evidence="1">The sequence shown here is derived from an EMBL/GenBank/DDBJ whole genome shotgun (WGS) entry which is preliminary data.</text>
</comment>
<gene>
    <name evidence="1" type="ORF">ACFFK0_14905</name>
</gene>
<organism evidence="1 2">
    <name type="scientific">Paenibacillus chartarius</name>
    <dbReference type="NCBI Taxonomy" id="747481"/>
    <lineage>
        <taxon>Bacteria</taxon>
        <taxon>Bacillati</taxon>
        <taxon>Bacillota</taxon>
        <taxon>Bacilli</taxon>
        <taxon>Bacillales</taxon>
        <taxon>Paenibacillaceae</taxon>
        <taxon>Paenibacillus</taxon>
    </lineage>
</organism>
<keyword evidence="2" id="KW-1185">Reference proteome</keyword>
<reference evidence="1 2" key="1">
    <citation type="submission" date="2024-09" db="EMBL/GenBank/DDBJ databases">
        <authorList>
            <person name="Sun Q."/>
            <person name="Mori K."/>
        </authorList>
    </citation>
    <scope>NUCLEOTIDE SEQUENCE [LARGE SCALE GENOMIC DNA]</scope>
    <source>
        <strain evidence="1 2">CCM 7759</strain>
    </source>
</reference>
<evidence type="ECO:0008006" key="3">
    <source>
        <dbReference type="Google" id="ProtNLM"/>
    </source>
</evidence>
<dbReference type="RefSeq" id="WP_377471056.1">
    <property type="nucleotide sequence ID" value="NZ_JBHLWN010000060.1"/>
</dbReference>
<sequence>MPMIRHDNYRNESGEVYCCLRNRVVVLGQEQQDSFCQGCPMFAGHLGGNGISCEWDDIGDVANPHKVVDPQKEFRRNQLKHIPVFPDGTVTALQRCS</sequence>
<proteinExistence type="predicted"/>